<dbReference type="EMBL" id="CP003333">
    <property type="protein sequence ID" value="AFL69612.1"/>
    <property type="molecule type" value="Genomic_DNA"/>
</dbReference>
<organism evidence="1 2">
    <name type="scientific">Sulfurospirillum barnesii (strain ATCC 700032 / DSM 10660 / SES-3)</name>
    <dbReference type="NCBI Taxonomy" id="760154"/>
    <lineage>
        <taxon>Bacteria</taxon>
        <taxon>Pseudomonadati</taxon>
        <taxon>Campylobacterota</taxon>
        <taxon>Epsilonproteobacteria</taxon>
        <taxon>Campylobacterales</taxon>
        <taxon>Sulfurospirillaceae</taxon>
        <taxon>Sulfurospirillum</taxon>
    </lineage>
</organism>
<reference evidence="1 2" key="1">
    <citation type="submission" date="2012-06" db="EMBL/GenBank/DDBJ databases">
        <title>Complete sequence of Sulfurospirillum barnesii SES-3.</title>
        <authorList>
            <consortium name="US DOE Joint Genome Institute"/>
            <person name="Lucas S."/>
            <person name="Han J."/>
            <person name="Lapidus A."/>
            <person name="Cheng J.-F."/>
            <person name="Goodwin L."/>
            <person name="Pitluck S."/>
            <person name="Peters L."/>
            <person name="Ovchinnikova G."/>
            <person name="Lu M."/>
            <person name="Detter J.C."/>
            <person name="Han C."/>
            <person name="Tapia R."/>
            <person name="Land M."/>
            <person name="Hauser L."/>
            <person name="Kyrpides N."/>
            <person name="Ivanova N."/>
            <person name="Pagani I."/>
            <person name="Stolz J."/>
            <person name="Arkin A."/>
            <person name="Dehal P."/>
            <person name="Oremland R."/>
            <person name="Saltikov C."/>
            <person name="Basu P."/>
            <person name="Hollibaugh J."/>
            <person name="Newman D."/>
            <person name="Stolyar S."/>
            <person name="Hazen T."/>
            <person name="Woyke T."/>
        </authorList>
    </citation>
    <scope>NUCLEOTIDE SEQUENCE [LARGE SCALE GENOMIC DNA]</scope>
    <source>
        <strain evidence="2">ATCC 700032 / DSM 10660 / SES-3</strain>
    </source>
</reference>
<evidence type="ECO:0008006" key="3">
    <source>
        <dbReference type="Google" id="ProtNLM"/>
    </source>
</evidence>
<dbReference type="Proteomes" id="UP000006176">
    <property type="component" value="Chromosome"/>
</dbReference>
<dbReference type="AlphaFoldDB" id="I3Y088"/>
<accession>I3Y088</accession>
<evidence type="ECO:0000313" key="2">
    <source>
        <dbReference type="Proteomes" id="UP000006176"/>
    </source>
</evidence>
<dbReference type="KEGG" id="sba:Sulba_2343"/>
<evidence type="ECO:0000313" key="1">
    <source>
        <dbReference type="EMBL" id="AFL69612.1"/>
    </source>
</evidence>
<sequence>MKTNYDELIQKGVIFNLKEIEEMNIIKIDMAKKLISKNEIEVVKIGNKLHISRSELIRYLEANTIVAYNLDFRPCI</sequence>
<dbReference type="OrthoDB" id="5346538at2"/>
<name>I3Y088_SULBS</name>
<keyword evidence="2" id="KW-1185">Reference proteome</keyword>
<proteinExistence type="predicted"/>
<dbReference type="HOGENOM" id="CLU_2731192_0_0_7"/>
<gene>
    <name evidence="1" type="ordered locus">Sulba_2343</name>
</gene>
<dbReference type="RefSeq" id="WP_014770475.1">
    <property type="nucleotide sequence ID" value="NC_018002.1"/>
</dbReference>
<protein>
    <recommendedName>
        <fullName evidence="3">Helix-turn-helix domain-containing protein</fullName>
    </recommendedName>
</protein>